<name>A0A655G0G0_MYCTX</name>
<proteinExistence type="predicted"/>
<dbReference type="AlphaFoldDB" id="A0A655G0G0"/>
<sequence>MASGSTRHSYQPSIGTRQRLLLTALRNAGDVATLSARALISGGPLASGAPPGPALIHDGISPQRMSRTRRVGSSSGSLWRDTTVAIVSVGATL</sequence>
<gene>
    <name evidence="1" type="ORF">ERS007661_04588</name>
</gene>
<reference evidence="1 2" key="1">
    <citation type="submission" date="2015-03" db="EMBL/GenBank/DDBJ databases">
        <authorList>
            <consortium name="Pathogen Informatics"/>
        </authorList>
    </citation>
    <scope>NUCLEOTIDE SEQUENCE [LARGE SCALE GENOMIC DNA]</scope>
    <source>
        <strain evidence="1 2">D00501624</strain>
    </source>
</reference>
<evidence type="ECO:0000313" key="2">
    <source>
        <dbReference type="Proteomes" id="UP000039217"/>
    </source>
</evidence>
<organism evidence="1 2">
    <name type="scientific">Mycobacterium tuberculosis</name>
    <dbReference type="NCBI Taxonomy" id="1773"/>
    <lineage>
        <taxon>Bacteria</taxon>
        <taxon>Bacillati</taxon>
        <taxon>Actinomycetota</taxon>
        <taxon>Actinomycetes</taxon>
        <taxon>Mycobacteriales</taxon>
        <taxon>Mycobacteriaceae</taxon>
        <taxon>Mycobacterium</taxon>
        <taxon>Mycobacterium tuberculosis complex</taxon>
    </lineage>
</organism>
<accession>A0A655G0G0</accession>
<protein>
    <submittedName>
        <fullName evidence="1">Uncharacterized protein</fullName>
    </submittedName>
</protein>
<dbReference type="EMBL" id="CQQC01002962">
    <property type="protein sequence ID" value="CNX33871.1"/>
    <property type="molecule type" value="Genomic_DNA"/>
</dbReference>
<dbReference type="Proteomes" id="UP000039217">
    <property type="component" value="Unassembled WGS sequence"/>
</dbReference>
<evidence type="ECO:0000313" key="1">
    <source>
        <dbReference type="EMBL" id="CNX33871.1"/>
    </source>
</evidence>